<dbReference type="PANTHER" id="PTHR36511">
    <property type="entry name" value="MERR FAMILY BACTERIAL REGULATORY PROTEIN"/>
    <property type="match status" value="1"/>
</dbReference>
<reference evidence="5 6" key="1">
    <citation type="submission" date="2014-11" db="EMBL/GenBank/DDBJ databases">
        <title>Pan-genome of Gallibacterium spp.</title>
        <authorList>
            <person name="Kudirkiene E."/>
            <person name="Bojesen A.M."/>
        </authorList>
    </citation>
    <scope>NUCLEOTIDE SEQUENCE [LARGE SCALE GENOMIC DNA]</scope>
    <source>
        <strain evidence="5 6">59/S3/89</strain>
    </source>
</reference>
<dbReference type="PANTHER" id="PTHR36511:SF3">
    <property type="entry name" value="ANTITOXIN HIGA-2"/>
    <property type="match status" value="1"/>
</dbReference>
<dbReference type="STRING" id="505345.QV06_10160"/>
<dbReference type="RefSeq" id="WP_065238035.1">
    <property type="nucleotide sequence ID" value="NZ_JTJR01000045.1"/>
</dbReference>
<evidence type="ECO:0000256" key="3">
    <source>
        <dbReference type="ARBA" id="ARBA00023163"/>
    </source>
</evidence>
<organism evidence="5 6">
    <name type="scientific">Gallibacterium genomosp. 3</name>
    <dbReference type="NCBI Taxonomy" id="505345"/>
    <lineage>
        <taxon>Bacteria</taxon>
        <taxon>Pseudomonadati</taxon>
        <taxon>Pseudomonadota</taxon>
        <taxon>Gammaproteobacteria</taxon>
        <taxon>Pasteurellales</taxon>
        <taxon>Pasteurellaceae</taxon>
        <taxon>Gallibacterium</taxon>
    </lineage>
</organism>
<evidence type="ECO:0000313" key="5">
    <source>
        <dbReference type="EMBL" id="OBX03207.1"/>
    </source>
</evidence>
<feature type="domain" description="HTH cro/C1-type" evidence="4">
    <location>
        <begin position="39"/>
        <end position="82"/>
    </location>
</feature>
<sequence length="98" mass="11096">MDKNLFDRLIKSAEQMVAIENGELQPAPNTVTKFRIPDVKKIRANTHLKQNEFAELLGVSTALVQSWETSRRVPNGPALKLLYIIENQPKILETLKAI</sequence>
<protein>
    <submittedName>
        <fullName evidence="5">XRE family transcriptional regulator</fullName>
    </submittedName>
</protein>
<dbReference type="InterPro" id="IPR001387">
    <property type="entry name" value="Cro/C1-type_HTH"/>
</dbReference>
<keyword evidence="1" id="KW-0805">Transcription regulation</keyword>
<keyword evidence="3" id="KW-0804">Transcription</keyword>
<name>A0A1A7PND2_9PAST</name>
<dbReference type="Pfam" id="PF01381">
    <property type="entry name" value="HTH_3"/>
    <property type="match status" value="1"/>
</dbReference>
<dbReference type="NCBIfam" id="NF041265">
    <property type="entry name" value="NadS"/>
    <property type="match status" value="1"/>
</dbReference>
<evidence type="ECO:0000259" key="4">
    <source>
        <dbReference type="PROSITE" id="PS50943"/>
    </source>
</evidence>
<dbReference type="InterPro" id="IPR047761">
    <property type="entry name" value="NadS-like"/>
</dbReference>
<dbReference type="SUPFAM" id="SSF47413">
    <property type="entry name" value="lambda repressor-like DNA-binding domains"/>
    <property type="match status" value="1"/>
</dbReference>
<dbReference type="PATRIC" id="fig|505345.6.peg.2061"/>
<dbReference type="InterPro" id="IPR010982">
    <property type="entry name" value="Lambda_DNA-bd_dom_sf"/>
</dbReference>
<comment type="caution">
    <text evidence="5">The sequence shown here is derived from an EMBL/GenBank/DDBJ whole genome shotgun (WGS) entry which is preliminary data.</text>
</comment>
<dbReference type="PROSITE" id="PS50943">
    <property type="entry name" value="HTH_CROC1"/>
    <property type="match status" value="1"/>
</dbReference>
<accession>A0A1A7PND2</accession>
<proteinExistence type="predicted"/>
<evidence type="ECO:0000256" key="2">
    <source>
        <dbReference type="ARBA" id="ARBA00023125"/>
    </source>
</evidence>
<keyword evidence="2" id="KW-0238">DNA-binding</keyword>
<evidence type="ECO:0000256" key="1">
    <source>
        <dbReference type="ARBA" id="ARBA00023015"/>
    </source>
</evidence>
<evidence type="ECO:0000313" key="6">
    <source>
        <dbReference type="Proteomes" id="UP000092626"/>
    </source>
</evidence>
<dbReference type="AlphaFoldDB" id="A0A1A7PND2"/>
<dbReference type="Gene3D" id="1.10.260.40">
    <property type="entry name" value="lambda repressor-like DNA-binding domains"/>
    <property type="match status" value="1"/>
</dbReference>
<dbReference type="EMBL" id="JTJR01000045">
    <property type="protein sequence ID" value="OBX03207.1"/>
    <property type="molecule type" value="Genomic_DNA"/>
</dbReference>
<dbReference type="Proteomes" id="UP000092626">
    <property type="component" value="Unassembled WGS sequence"/>
</dbReference>
<dbReference type="InterPro" id="IPR052359">
    <property type="entry name" value="HTH-type_reg/antitoxin"/>
</dbReference>
<dbReference type="CDD" id="cd00093">
    <property type="entry name" value="HTH_XRE"/>
    <property type="match status" value="1"/>
</dbReference>
<dbReference type="GO" id="GO:0003677">
    <property type="term" value="F:DNA binding"/>
    <property type="evidence" value="ECO:0007669"/>
    <property type="project" value="UniProtKB-KW"/>
</dbReference>
<gene>
    <name evidence="5" type="ORF">QV06_10160</name>
</gene>